<dbReference type="Proteomes" id="UP000831684">
    <property type="component" value="Chromosome"/>
</dbReference>
<protein>
    <submittedName>
        <fullName evidence="2">Uncharacterized protein</fullName>
    </submittedName>
</protein>
<dbReference type="RefSeq" id="WP_244449960.1">
    <property type="nucleotide sequence ID" value="NZ_CP083239.1"/>
</dbReference>
<dbReference type="AlphaFoldDB" id="A0A9E7A7M2"/>
<accession>A0A9E7A7M2</accession>
<feature type="chain" id="PRO_5039220128" evidence="1">
    <location>
        <begin position="40"/>
        <end position="110"/>
    </location>
</feature>
<keyword evidence="1" id="KW-0732">Signal</keyword>
<gene>
    <name evidence="2" type="ORF">K9D25_05960</name>
</gene>
<feature type="signal peptide" evidence="1">
    <location>
        <begin position="1"/>
        <end position="39"/>
    </location>
</feature>
<organism evidence="2 3">
    <name type="scientific">Ancylobacter polymorphus</name>
    <dbReference type="NCBI Taxonomy" id="223390"/>
    <lineage>
        <taxon>Bacteria</taxon>
        <taxon>Pseudomonadati</taxon>
        <taxon>Pseudomonadota</taxon>
        <taxon>Alphaproteobacteria</taxon>
        <taxon>Hyphomicrobiales</taxon>
        <taxon>Xanthobacteraceae</taxon>
        <taxon>Ancylobacter</taxon>
    </lineage>
</organism>
<dbReference type="EMBL" id="CP083239">
    <property type="protein sequence ID" value="UOK72259.1"/>
    <property type="molecule type" value="Genomic_DNA"/>
</dbReference>
<name>A0A9E7A7M2_9HYPH</name>
<dbReference type="KEGG" id="apol:K9D25_05960"/>
<evidence type="ECO:0000313" key="2">
    <source>
        <dbReference type="EMBL" id="UOK72259.1"/>
    </source>
</evidence>
<evidence type="ECO:0000256" key="1">
    <source>
        <dbReference type="SAM" id="SignalP"/>
    </source>
</evidence>
<sequence length="110" mass="11327">MNVFGTKFPGRKFLGWIMRAALALAVALPLLAVSPPAHAGNSTGALIGGLVAGALVGSAVTAAVNQPKTYYYAPPPPPPPAYYPPPPPRPVYGPGYCGAPPYPPCRTPVY</sequence>
<proteinExistence type="predicted"/>
<reference evidence="2" key="1">
    <citation type="submission" date="2021-09" db="EMBL/GenBank/DDBJ databases">
        <title>Network and meta-omics reveal the key degrader and cooperation patterns in an efficient 1,4-dioxane-degrading microbial community.</title>
        <authorList>
            <person name="Dai C."/>
        </authorList>
    </citation>
    <scope>NUCLEOTIDE SEQUENCE</scope>
    <source>
        <strain evidence="2">ZM13</strain>
    </source>
</reference>
<evidence type="ECO:0000313" key="3">
    <source>
        <dbReference type="Proteomes" id="UP000831684"/>
    </source>
</evidence>